<gene>
    <name evidence="2" type="ORF">GCM10008018_47660</name>
</gene>
<evidence type="ECO:0000259" key="1">
    <source>
        <dbReference type="PROSITE" id="PS51819"/>
    </source>
</evidence>
<protein>
    <recommendedName>
        <fullName evidence="1">VOC domain-containing protein</fullName>
    </recommendedName>
</protein>
<dbReference type="EMBL" id="BMHE01000030">
    <property type="protein sequence ID" value="GFZ95736.1"/>
    <property type="molecule type" value="Genomic_DNA"/>
</dbReference>
<sequence>MKASQARLLLKVEQLEASISFYTDQLGWHLVEQADAEHAAVLLQIVEDYRVVVTEHGCSADWLQPKPSCPKPGDLVYIGVASVNEVHQFLLDQGVPNLRKEEDPGHIRKLFVPTPDGYLLVYWEELSASNEEILAMYHGGITELEAAVAHLSEEQLNLQEAPGKWSIREQVLHVIDLELVTIHKVKFALAEPGRSYTGNSFSQDDWSVGLRYASRPIHDEVLMFRALRQHILNLCACLPGALGRTVVTSKDREETVAKLLKMMAGHASHHIRAIWRIRTGEYK</sequence>
<dbReference type="SUPFAM" id="SSF54593">
    <property type="entry name" value="Glyoxalase/Bleomycin resistance protein/Dihydroxybiphenyl dioxygenase"/>
    <property type="match status" value="1"/>
</dbReference>
<reference evidence="3" key="1">
    <citation type="journal article" date="2019" name="Int. J. Syst. Evol. Microbiol.">
        <title>The Global Catalogue of Microorganisms (GCM) 10K type strain sequencing project: providing services to taxonomists for standard genome sequencing and annotation.</title>
        <authorList>
            <consortium name="The Broad Institute Genomics Platform"/>
            <consortium name="The Broad Institute Genome Sequencing Center for Infectious Disease"/>
            <person name="Wu L."/>
            <person name="Ma J."/>
        </authorList>
    </citation>
    <scope>NUCLEOTIDE SEQUENCE [LARGE SCALE GENOMIC DNA]</scope>
    <source>
        <strain evidence="3">CGMCC 1.15043</strain>
    </source>
</reference>
<comment type="caution">
    <text evidence="2">The sequence shown here is derived from an EMBL/GenBank/DDBJ whole genome shotgun (WGS) entry which is preliminary data.</text>
</comment>
<dbReference type="Pfam" id="PF00903">
    <property type="entry name" value="Glyoxalase"/>
    <property type="match status" value="1"/>
</dbReference>
<dbReference type="InterPro" id="IPR029068">
    <property type="entry name" value="Glyas_Bleomycin-R_OHBP_Dase"/>
</dbReference>
<name>A0ABQ1F1E3_9BACL</name>
<dbReference type="InterPro" id="IPR004360">
    <property type="entry name" value="Glyas_Fos-R_dOase_dom"/>
</dbReference>
<dbReference type="SUPFAM" id="SSF109854">
    <property type="entry name" value="DinB/YfiT-like putative metalloenzymes"/>
    <property type="match status" value="1"/>
</dbReference>
<feature type="domain" description="VOC" evidence="1">
    <location>
        <begin position="4"/>
        <end position="125"/>
    </location>
</feature>
<proteinExistence type="predicted"/>
<organism evidence="2 3">
    <name type="scientific">Paenibacillus marchantiophytorum</name>
    <dbReference type="NCBI Taxonomy" id="1619310"/>
    <lineage>
        <taxon>Bacteria</taxon>
        <taxon>Bacillati</taxon>
        <taxon>Bacillota</taxon>
        <taxon>Bacilli</taxon>
        <taxon>Bacillales</taxon>
        <taxon>Paenibacillaceae</taxon>
        <taxon>Paenibacillus</taxon>
    </lineage>
</organism>
<dbReference type="CDD" id="cd06587">
    <property type="entry name" value="VOC"/>
    <property type="match status" value="1"/>
</dbReference>
<evidence type="ECO:0000313" key="3">
    <source>
        <dbReference type="Proteomes" id="UP000615455"/>
    </source>
</evidence>
<dbReference type="InterPro" id="IPR024775">
    <property type="entry name" value="DinB-like"/>
</dbReference>
<dbReference type="Gene3D" id="3.10.180.10">
    <property type="entry name" value="2,3-Dihydroxybiphenyl 1,2-Dioxygenase, domain 1"/>
    <property type="match status" value="1"/>
</dbReference>
<dbReference type="Gene3D" id="1.20.120.450">
    <property type="entry name" value="dinb family like domain"/>
    <property type="match status" value="1"/>
</dbReference>
<accession>A0ABQ1F1E3</accession>
<dbReference type="Pfam" id="PF12867">
    <property type="entry name" value="DinB_2"/>
    <property type="match status" value="1"/>
</dbReference>
<dbReference type="InterPro" id="IPR037523">
    <property type="entry name" value="VOC_core"/>
</dbReference>
<dbReference type="Proteomes" id="UP000615455">
    <property type="component" value="Unassembled WGS sequence"/>
</dbReference>
<dbReference type="PROSITE" id="PS51819">
    <property type="entry name" value="VOC"/>
    <property type="match status" value="1"/>
</dbReference>
<evidence type="ECO:0000313" key="2">
    <source>
        <dbReference type="EMBL" id="GFZ95736.1"/>
    </source>
</evidence>
<dbReference type="InterPro" id="IPR034660">
    <property type="entry name" value="DinB/YfiT-like"/>
</dbReference>
<keyword evidence="3" id="KW-1185">Reference proteome</keyword>